<reference evidence="3" key="1">
    <citation type="submission" date="2021-01" db="EMBL/GenBank/DDBJ databases">
        <authorList>
            <person name="Corre E."/>
            <person name="Pelletier E."/>
            <person name="Niang G."/>
            <person name="Scheremetjew M."/>
            <person name="Finn R."/>
            <person name="Kale V."/>
            <person name="Holt S."/>
            <person name="Cochrane G."/>
            <person name="Meng A."/>
            <person name="Brown T."/>
            <person name="Cohen L."/>
        </authorList>
    </citation>
    <scope>NUCLEOTIDE SEQUENCE</scope>
    <source>
        <strain evidence="3">RCC1693</strain>
    </source>
</reference>
<feature type="transmembrane region" description="Helical" evidence="2">
    <location>
        <begin position="63"/>
        <end position="84"/>
    </location>
</feature>
<evidence type="ECO:0000256" key="2">
    <source>
        <dbReference type="SAM" id="Phobius"/>
    </source>
</evidence>
<proteinExistence type="predicted"/>
<accession>A0A7S2CT56</accession>
<feature type="region of interest" description="Disordered" evidence="1">
    <location>
        <begin position="166"/>
        <end position="198"/>
    </location>
</feature>
<gene>
    <name evidence="3" type="ORF">FPAR1323_LOCUS13192</name>
</gene>
<name>A0A7S2CT56_9STRA</name>
<feature type="compositionally biased region" description="Polar residues" evidence="1">
    <location>
        <begin position="174"/>
        <end position="183"/>
    </location>
</feature>
<feature type="transmembrane region" description="Helical" evidence="2">
    <location>
        <begin position="96"/>
        <end position="123"/>
    </location>
</feature>
<keyword evidence="2" id="KW-0812">Transmembrane</keyword>
<organism evidence="3">
    <name type="scientific">Florenciella parvula</name>
    <dbReference type="NCBI Taxonomy" id="236787"/>
    <lineage>
        <taxon>Eukaryota</taxon>
        <taxon>Sar</taxon>
        <taxon>Stramenopiles</taxon>
        <taxon>Ochrophyta</taxon>
        <taxon>Dictyochophyceae</taxon>
        <taxon>Florenciellales</taxon>
        <taxon>Florenciella</taxon>
    </lineage>
</organism>
<dbReference type="EMBL" id="HBGT01025412">
    <property type="protein sequence ID" value="CAD9434555.1"/>
    <property type="molecule type" value="Transcribed_RNA"/>
</dbReference>
<sequence length="198" mass="21049">MDKLKSSIKCVDGCPPSMARYKEDPAVLLQHIWLLSVVIAFADVITSLSVASGNDSLRHGSKGAGFAAIWSMFMVIGISVYAYYALTKWCTPFAIGYLIGALLMMSQMFLTLFCVFVGLARAAEDTDDQLNSDNGAMAFFSFVLFVVYGVFGGLVFKHRGAVTKGVSDAPSSGGLASQTSNVGTFDPTDGQPAPDTQA</sequence>
<keyword evidence="2" id="KW-1133">Transmembrane helix</keyword>
<evidence type="ECO:0000256" key="1">
    <source>
        <dbReference type="SAM" id="MobiDB-lite"/>
    </source>
</evidence>
<protein>
    <recommendedName>
        <fullName evidence="4">MARVEL domain-containing protein</fullName>
    </recommendedName>
</protein>
<feature type="transmembrane region" description="Helical" evidence="2">
    <location>
        <begin position="27"/>
        <end position="51"/>
    </location>
</feature>
<feature type="transmembrane region" description="Helical" evidence="2">
    <location>
        <begin position="135"/>
        <end position="156"/>
    </location>
</feature>
<dbReference type="AlphaFoldDB" id="A0A7S2CT56"/>
<evidence type="ECO:0008006" key="4">
    <source>
        <dbReference type="Google" id="ProtNLM"/>
    </source>
</evidence>
<evidence type="ECO:0000313" key="3">
    <source>
        <dbReference type="EMBL" id="CAD9434555.1"/>
    </source>
</evidence>
<keyword evidence="2" id="KW-0472">Membrane</keyword>